<dbReference type="GO" id="GO:0000917">
    <property type="term" value="P:division septum assembly"/>
    <property type="evidence" value="ECO:0007669"/>
    <property type="project" value="UniProtKB-KW"/>
</dbReference>
<evidence type="ECO:0000256" key="1">
    <source>
        <dbReference type="ARBA" id="ARBA00001946"/>
    </source>
</evidence>
<name>W8GFH9_9MOLU</name>
<dbReference type="STRING" id="1427984.X271_00424"/>
<evidence type="ECO:0000259" key="11">
    <source>
        <dbReference type="PROSITE" id="PS51706"/>
    </source>
</evidence>
<evidence type="ECO:0000256" key="4">
    <source>
        <dbReference type="ARBA" id="ARBA00022723"/>
    </source>
</evidence>
<evidence type="ECO:0000256" key="9">
    <source>
        <dbReference type="ARBA" id="ARBA00023306"/>
    </source>
</evidence>
<reference evidence="12 13" key="1">
    <citation type="journal article" date="2014" name="Genome Biol. Evol.">
        <title>Phylogenomics of "Candidatus Hepatoplasma crinochetorum," a Lineage of Mollicutes Associated with Noninsect Arthropods.</title>
        <authorList>
            <person name="Leclercq S."/>
            <person name="Dittmer J."/>
            <person name="Bouchon D."/>
            <person name="Cordaux R."/>
        </authorList>
    </citation>
    <scope>NUCLEOTIDE SEQUENCE [LARGE SCALE GENOMIC DNA]</scope>
    <source>
        <strain evidence="12 13">Av</strain>
    </source>
</reference>
<dbReference type="PANTHER" id="PTHR11649:SF13">
    <property type="entry name" value="ENGB-TYPE G DOMAIN-CONTAINING PROTEIN"/>
    <property type="match status" value="1"/>
</dbReference>
<evidence type="ECO:0000313" key="13">
    <source>
        <dbReference type="Proteomes" id="UP000019450"/>
    </source>
</evidence>
<dbReference type="PATRIC" id="fig|1427984.3.peg.410"/>
<dbReference type="InterPro" id="IPR030393">
    <property type="entry name" value="G_ENGB_dom"/>
</dbReference>
<dbReference type="PANTHER" id="PTHR11649">
    <property type="entry name" value="MSS1/TRME-RELATED GTP-BINDING PROTEIN"/>
    <property type="match status" value="1"/>
</dbReference>
<feature type="domain" description="EngB-type G" evidence="11">
    <location>
        <begin position="30"/>
        <end position="198"/>
    </location>
</feature>
<dbReference type="RefSeq" id="WP_128571649.1">
    <property type="nucleotide sequence ID" value="NZ_CP006932.1"/>
</dbReference>
<comment type="function">
    <text evidence="10">Necessary for normal cell division and for the maintenance of normal septation.</text>
</comment>
<dbReference type="InterPro" id="IPR027417">
    <property type="entry name" value="P-loop_NTPase"/>
</dbReference>
<comment type="cofactor">
    <cofactor evidence="1">
        <name>Mg(2+)</name>
        <dbReference type="ChEBI" id="CHEBI:18420"/>
    </cofactor>
</comment>
<evidence type="ECO:0000256" key="3">
    <source>
        <dbReference type="ARBA" id="ARBA00022618"/>
    </source>
</evidence>
<evidence type="ECO:0000256" key="6">
    <source>
        <dbReference type="ARBA" id="ARBA00022842"/>
    </source>
</evidence>
<accession>W8GFH9</accession>
<dbReference type="InterPro" id="IPR019987">
    <property type="entry name" value="GTP-bd_ribosome_bio_YsxC"/>
</dbReference>
<gene>
    <name evidence="10 12" type="primary">engB</name>
    <name evidence="12" type="ORF">X271_00424</name>
</gene>
<evidence type="ECO:0000256" key="7">
    <source>
        <dbReference type="ARBA" id="ARBA00023134"/>
    </source>
</evidence>
<evidence type="ECO:0000256" key="5">
    <source>
        <dbReference type="ARBA" id="ARBA00022741"/>
    </source>
</evidence>
<dbReference type="GO" id="GO:0005829">
    <property type="term" value="C:cytosol"/>
    <property type="evidence" value="ECO:0007669"/>
    <property type="project" value="TreeGrafter"/>
</dbReference>
<dbReference type="OrthoDB" id="9804921at2"/>
<protein>
    <recommendedName>
        <fullName evidence="10">Probable GTP-binding protein EngB</fullName>
    </recommendedName>
</protein>
<dbReference type="KEGG" id="hcr:X271_00424"/>
<dbReference type="InterPro" id="IPR006073">
    <property type="entry name" value="GTP-bd"/>
</dbReference>
<evidence type="ECO:0000313" key="12">
    <source>
        <dbReference type="EMBL" id="AHK22529.1"/>
    </source>
</evidence>
<dbReference type="Proteomes" id="UP000019450">
    <property type="component" value="Chromosome"/>
</dbReference>
<proteinExistence type="inferred from homology"/>
<dbReference type="GO" id="GO:0046872">
    <property type="term" value="F:metal ion binding"/>
    <property type="evidence" value="ECO:0007669"/>
    <property type="project" value="UniProtKB-KW"/>
</dbReference>
<dbReference type="Pfam" id="PF01926">
    <property type="entry name" value="MMR_HSR1"/>
    <property type="match status" value="1"/>
</dbReference>
<dbReference type="NCBIfam" id="TIGR00231">
    <property type="entry name" value="small_GTP"/>
    <property type="match status" value="1"/>
</dbReference>
<keyword evidence="6" id="KW-0460">Magnesium</keyword>
<keyword evidence="9 10" id="KW-0131">Cell cycle</keyword>
<comment type="similarity">
    <text evidence="2 10">Belongs to the TRAFAC class TrmE-Era-EngA-EngB-Septin-like GTPase superfamily. EngB GTPase family.</text>
</comment>
<dbReference type="AlphaFoldDB" id="W8GFH9"/>
<dbReference type="eggNOG" id="COG0218">
    <property type="taxonomic scope" value="Bacteria"/>
</dbReference>
<keyword evidence="3 10" id="KW-0132">Cell division</keyword>
<keyword evidence="4" id="KW-0479">Metal-binding</keyword>
<dbReference type="Gene3D" id="3.40.50.300">
    <property type="entry name" value="P-loop containing nucleotide triphosphate hydrolases"/>
    <property type="match status" value="1"/>
</dbReference>
<dbReference type="CDD" id="cd01876">
    <property type="entry name" value="YihA_EngB"/>
    <property type="match status" value="1"/>
</dbReference>
<dbReference type="HOGENOM" id="CLU_033732_2_0_14"/>
<sequence length="198" mass="22857">MNDQLDNNNFLKNVKYLLTTDSLDKMPNDNLKEIVIIGRSNVGKSTFINTIANNKQLAKKSNKAGKTRAISFFDVDNKFRLVDIPGYGYANVSKKQLQIFSKMLGDYFSKRNNLDLAILLLDIRRKLSNDDFLMISYLQENKINYQIVATKLDKVNQKEKAAFIKEIKIKLNKNNIILYSAINKTNLRAIKNLFSNYF</sequence>
<dbReference type="NCBIfam" id="TIGR03598">
    <property type="entry name" value="GTPase_YsxC"/>
    <property type="match status" value="1"/>
</dbReference>
<dbReference type="InterPro" id="IPR005225">
    <property type="entry name" value="Small_GTP-bd"/>
</dbReference>
<evidence type="ECO:0000256" key="2">
    <source>
        <dbReference type="ARBA" id="ARBA00009638"/>
    </source>
</evidence>
<dbReference type="PROSITE" id="PS51706">
    <property type="entry name" value="G_ENGB"/>
    <property type="match status" value="1"/>
</dbReference>
<dbReference type="HAMAP" id="MF_00321">
    <property type="entry name" value="GTPase_EngB"/>
    <property type="match status" value="1"/>
</dbReference>
<dbReference type="EMBL" id="CP006932">
    <property type="protein sequence ID" value="AHK22529.1"/>
    <property type="molecule type" value="Genomic_DNA"/>
</dbReference>
<dbReference type="GO" id="GO:0005525">
    <property type="term" value="F:GTP binding"/>
    <property type="evidence" value="ECO:0007669"/>
    <property type="project" value="UniProtKB-UniRule"/>
</dbReference>
<keyword evidence="8 10" id="KW-0717">Septation</keyword>
<evidence type="ECO:0000256" key="8">
    <source>
        <dbReference type="ARBA" id="ARBA00023210"/>
    </source>
</evidence>
<evidence type="ECO:0000256" key="10">
    <source>
        <dbReference type="HAMAP-Rule" id="MF_00321"/>
    </source>
</evidence>
<dbReference type="SUPFAM" id="SSF52540">
    <property type="entry name" value="P-loop containing nucleoside triphosphate hydrolases"/>
    <property type="match status" value="1"/>
</dbReference>
<keyword evidence="5 10" id="KW-0547">Nucleotide-binding</keyword>
<organism evidence="12 13">
    <name type="scientific">Candidatus Hepatoplasma crinochetorum Av</name>
    <dbReference type="NCBI Taxonomy" id="1427984"/>
    <lineage>
        <taxon>Bacteria</taxon>
        <taxon>Bacillati</taxon>
        <taxon>Mycoplasmatota</taxon>
        <taxon>Mollicutes</taxon>
        <taxon>Candidatus Hepatoplasmataceae</taxon>
        <taxon>Candidatus Hepatoplasma</taxon>
    </lineage>
</organism>
<keyword evidence="7 10" id="KW-0342">GTP-binding</keyword>
<keyword evidence="13" id="KW-1185">Reference proteome</keyword>